<feature type="signal peptide" evidence="2">
    <location>
        <begin position="1"/>
        <end position="35"/>
    </location>
</feature>
<feature type="region of interest" description="Disordered" evidence="1">
    <location>
        <begin position="38"/>
        <end position="119"/>
    </location>
</feature>
<dbReference type="AlphaFoldDB" id="A0AA46YJH4"/>
<name>A0AA46YJH4_9ACTN</name>
<reference evidence="4" key="1">
    <citation type="submission" date="2022-01" db="EMBL/GenBank/DDBJ databases">
        <title>Nocardioidaceae gen. sp. A5X3R13.</title>
        <authorList>
            <person name="Lopez Marin M.A."/>
            <person name="Uhlik O."/>
        </authorList>
    </citation>
    <scope>NUCLEOTIDE SEQUENCE</scope>
    <source>
        <strain evidence="4">A5X3R13</strain>
    </source>
</reference>
<dbReference type="EMBL" id="CP094970">
    <property type="protein sequence ID" value="UYM03584.1"/>
    <property type="molecule type" value="Genomic_DNA"/>
</dbReference>
<dbReference type="PROSITE" id="PS51781">
    <property type="entry name" value="SH3B"/>
    <property type="match status" value="1"/>
</dbReference>
<dbReference type="KEGG" id="sgrg:L0C25_13595"/>
<evidence type="ECO:0000313" key="4">
    <source>
        <dbReference type="EMBL" id="UYM03584.1"/>
    </source>
</evidence>
<evidence type="ECO:0000256" key="2">
    <source>
        <dbReference type="SAM" id="SignalP"/>
    </source>
</evidence>
<evidence type="ECO:0000259" key="3">
    <source>
        <dbReference type="PROSITE" id="PS51781"/>
    </source>
</evidence>
<proteinExistence type="predicted"/>
<evidence type="ECO:0000256" key="1">
    <source>
        <dbReference type="SAM" id="MobiDB-lite"/>
    </source>
</evidence>
<dbReference type="InterPro" id="IPR058593">
    <property type="entry name" value="ARB_07466-like_C"/>
</dbReference>
<sequence length="308" mass="32113">MATSRHKQPKQRSFVRKIAPAAVAAVAAVAIGAVAVDLPADNQGDGSSVTASGESGGTASDTSAADDGARTPEHRTSRSEERKGLPGAPGEAHQPGAGSGKAAEQKSEEPPEPSGRLFATTELNIRTGPGESYDVVTTVSTGTKLPVTDETDGPWAEVVYEGESRWVTAEYLSEDKPEEDETDTSTGGLSDAPCASGSDVESGLTENAITVHRAVCAEFPEVTSYGGLRPGDDGEHGTGQALDIMISGSTGDEIAEFARANASALGVSEVLWSQQIWTVERASEGWRPMEDRGSTTANHYDHVHVTVY</sequence>
<dbReference type="InterPro" id="IPR003646">
    <property type="entry name" value="SH3-like_bac-type"/>
</dbReference>
<feature type="compositionally biased region" description="Low complexity" evidence="1">
    <location>
        <begin position="46"/>
        <end position="66"/>
    </location>
</feature>
<feature type="compositionally biased region" description="Basic and acidic residues" evidence="1">
    <location>
        <begin position="67"/>
        <end position="84"/>
    </location>
</feature>
<dbReference type="SMART" id="SM00287">
    <property type="entry name" value="SH3b"/>
    <property type="match status" value="1"/>
</dbReference>
<dbReference type="Proteomes" id="UP001164390">
    <property type="component" value="Chromosome"/>
</dbReference>
<keyword evidence="5" id="KW-1185">Reference proteome</keyword>
<organism evidence="4 5">
    <name type="scientific">Solicola gregarius</name>
    <dbReference type="NCBI Taxonomy" id="2908642"/>
    <lineage>
        <taxon>Bacteria</taxon>
        <taxon>Bacillati</taxon>
        <taxon>Actinomycetota</taxon>
        <taxon>Actinomycetes</taxon>
        <taxon>Propionibacteriales</taxon>
        <taxon>Nocardioidaceae</taxon>
        <taxon>Solicola</taxon>
    </lineage>
</organism>
<feature type="region of interest" description="Disordered" evidence="1">
    <location>
        <begin position="170"/>
        <end position="201"/>
    </location>
</feature>
<dbReference type="Pfam" id="PF08239">
    <property type="entry name" value="SH3_3"/>
    <property type="match status" value="1"/>
</dbReference>
<accession>A0AA46YJH4</accession>
<dbReference type="Gene3D" id="2.30.30.40">
    <property type="entry name" value="SH3 Domains"/>
    <property type="match status" value="1"/>
</dbReference>
<gene>
    <name evidence="4" type="ORF">L0C25_13595</name>
</gene>
<keyword evidence="2" id="KW-0732">Signal</keyword>
<feature type="domain" description="SH3b" evidence="3">
    <location>
        <begin position="112"/>
        <end position="176"/>
    </location>
</feature>
<evidence type="ECO:0000313" key="5">
    <source>
        <dbReference type="Proteomes" id="UP001164390"/>
    </source>
</evidence>
<dbReference type="Pfam" id="PF26571">
    <property type="entry name" value="VldE"/>
    <property type="match status" value="1"/>
</dbReference>
<feature type="chain" id="PRO_5041352076" evidence="2">
    <location>
        <begin position="36"/>
        <end position="308"/>
    </location>
</feature>
<protein>
    <submittedName>
        <fullName evidence="4">SH3 domain-containing protein</fullName>
    </submittedName>
</protein>
<dbReference type="RefSeq" id="WP_271632197.1">
    <property type="nucleotide sequence ID" value="NZ_CP094970.1"/>
</dbReference>